<dbReference type="EMBL" id="FNLF01000002">
    <property type="protein sequence ID" value="SDQ43697.1"/>
    <property type="molecule type" value="Genomic_DNA"/>
</dbReference>
<feature type="transmembrane region" description="Helical" evidence="1">
    <location>
        <begin position="171"/>
        <end position="195"/>
    </location>
</feature>
<keyword evidence="1" id="KW-0812">Transmembrane</keyword>
<keyword evidence="1" id="KW-1133">Transmembrane helix</keyword>
<dbReference type="Proteomes" id="UP000183053">
    <property type="component" value="Unassembled WGS sequence"/>
</dbReference>
<feature type="transmembrane region" description="Helical" evidence="1">
    <location>
        <begin position="65"/>
        <end position="87"/>
    </location>
</feature>
<dbReference type="STRING" id="47312.SAMN04489765_0406"/>
<evidence type="ECO:0000256" key="1">
    <source>
        <dbReference type="SAM" id="Phobius"/>
    </source>
</evidence>
<feature type="transmembrane region" description="Helical" evidence="1">
    <location>
        <begin position="215"/>
        <end position="238"/>
    </location>
</feature>
<dbReference type="RefSeq" id="WP_068537196.1">
    <property type="nucleotide sequence ID" value="NZ_FNLF01000002.1"/>
</dbReference>
<dbReference type="AlphaFoldDB" id="A0A1H1AVI4"/>
<keyword evidence="3" id="KW-1185">Reference proteome</keyword>
<organism evidence="2 3">
    <name type="scientific">Tsukamurella pulmonis</name>
    <dbReference type="NCBI Taxonomy" id="47312"/>
    <lineage>
        <taxon>Bacteria</taxon>
        <taxon>Bacillati</taxon>
        <taxon>Actinomycetota</taxon>
        <taxon>Actinomycetes</taxon>
        <taxon>Mycobacteriales</taxon>
        <taxon>Tsukamurellaceae</taxon>
        <taxon>Tsukamurella</taxon>
    </lineage>
</organism>
<gene>
    <name evidence="2" type="ORF">SAMN04489765_0406</name>
</gene>
<proteinExistence type="predicted"/>
<feature type="transmembrane region" description="Helical" evidence="1">
    <location>
        <begin position="27"/>
        <end position="45"/>
    </location>
</feature>
<feature type="transmembrane region" description="Helical" evidence="1">
    <location>
        <begin position="138"/>
        <end position="159"/>
    </location>
</feature>
<accession>A0A1H1AVI4</accession>
<name>A0A1H1AVI4_9ACTN</name>
<protein>
    <submittedName>
        <fullName evidence="2">Uncharacterized protein</fullName>
    </submittedName>
</protein>
<evidence type="ECO:0000313" key="3">
    <source>
        <dbReference type="Proteomes" id="UP000183053"/>
    </source>
</evidence>
<dbReference type="OrthoDB" id="4772685at2"/>
<feature type="transmembrane region" description="Helical" evidence="1">
    <location>
        <begin position="99"/>
        <end position="118"/>
    </location>
</feature>
<evidence type="ECO:0000313" key="2">
    <source>
        <dbReference type="EMBL" id="SDQ43697.1"/>
    </source>
</evidence>
<sequence>MIASLVAPILLLGALERFSRWRANRTAPAAGALLTAVALTVMVTLDTPVVIAALGDVFELVEHEVVTIERVLLLVACFGALVFAFALDGRLTRARMTVWGVPLAVVGVSIAAAAASAHGSDVTGLGFGGQFGLALETALVYACLGATALVVALSSWRVSKRTRVHRMQLRILAVGGVLLATVAVANVIAGGVLIQQVQVGEWVLRLNRLMLNAGFAGWTLVLMASWFTTVLITVLEWISFRPAYEQVRELFPDLEAVARPGGGWMETAESRAVVVLDGWALLASPGPGKLGDASPVDRAAAVARWLDRVAPYGSVHAVDLAPPPDWRTSRWTAAITKRAQHTPSPLLERVR</sequence>
<keyword evidence="1" id="KW-0472">Membrane</keyword>
<reference evidence="3" key="1">
    <citation type="submission" date="2016-10" db="EMBL/GenBank/DDBJ databases">
        <authorList>
            <person name="Varghese N."/>
            <person name="Submissions S."/>
        </authorList>
    </citation>
    <scope>NUCLEOTIDE SEQUENCE [LARGE SCALE GENOMIC DNA]</scope>
    <source>
        <strain evidence="3">DSM 44142</strain>
    </source>
</reference>